<feature type="domain" description="HipA N-terminal subdomain 1" evidence="5">
    <location>
        <begin position="8"/>
        <end position="107"/>
    </location>
</feature>
<evidence type="ECO:0000259" key="5">
    <source>
        <dbReference type="Pfam" id="PF13657"/>
    </source>
</evidence>
<comment type="similarity">
    <text evidence="1">Belongs to the HipA Ser/Thr kinase family.</text>
</comment>
<dbReference type="OrthoDB" id="3182374at2"/>
<dbReference type="Proteomes" id="UP000294508">
    <property type="component" value="Unassembled WGS sequence"/>
</dbReference>
<dbReference type="CDD" id="cd17808">
    <property type="entry name" value="HipA_Ec_like"/>
    <property type="match status" value="1"/>
</dbReference>
<dbReference type="InterPro" id="IPR052028">
    <property type="entry name" value="HipA_Ser/Thr_kinase"/>
</dbReference>
<dbReference type="Gene3D" id="1.10.1070.20">
    <property type="match status" value="1"/>
</dbReference>
<evidence type="ECO:0000313" key="7">
    <source>
        <dbReference type="Proteomes" id="UP000294508"/>
    </source>
</evidence>
<evidence type="ECO:0000313" key="6">
    <source>
        <dbReference type="EMBL" id="TCO34436.1"/>
    </source>
</evidence>
<dbReference type="InterPro" id="IPR012893">
    <property type="entry name" value="HipA-like_C"/>
</dbReference>
<comment type="caution">
    <text evidence="6">The sequence shown here is derived from an EMBL/GenBank/DDBJ whole genome shotgun (WGS) entry which is preliminary data.</text>
</comment>
<dbReference type="RefSeq" id="WP_132208202.1">
    <property type="nucleotide sequence ID" value="NZ_SLWN01000002.1"/>
</dbReference>
<reference evidence="6 7" key="1">
    <citation type="journal article" date="2015" name="Stand. Genomic Sci.">
        <title>Genomic Encyclopedia of Bacterial and Archaeal Type Strains, Phase III: the genomes of soil and plant-associated and newly described type strains.</title>
        <authorList>
            <person name="Whitman W.B."/>
            <person name="Woyke T."/>
            <person name="Klenk H.P."/>
            <person name="Zhou Y."/>
            <person name="Lilburn T.G."/>
            <person name="Beck B.J."/>
            <person name="De Vos P."/>
            <person name="Vandamme P."/>
            <person name="Eisen J.A."/>
            <person name="Garrity G."/>
            <person name="Hugenholtz P."/>
            <person name="Kyrpides N.C."/>
        </authorList>
    </citation>
    <scope>NUCLEOTIDE SEQUENCE [LARGE SCALE GENOMIC DNA]</scope>
    <source>
        <strain evidence="6 7">VKM Ac-2572</strain>
    </source>
</reference>
<keyword evidence="3 6" id="KW-0418">Kinase</keyword>
<dbReference type="InterPro" id="IPR017508">
    <property type="entry name" value="HipA_N1"/>
</dbReference>
<keyword evidence="7" id="KW-1185">Reference proteome</keyword>
<evidence type="ECO:0000256" key="1">
    <source>
        <dbReference type="ARBA" id="ARBA00010164"/>
    </source>
</evidence>
<accession>A0A4R2HTT4</accession>
<keyword evidence="2" id="KW-0808">Transferase</keyword>
<dbReference type="NCBIfam" id="TIGR03071">
    <property type="entry name" value="couple_hipA"/>
    <property type="match status" value="1"/>
</dbReference>
<dbReference type="GO" id="GO:0005829">
    <property type="term" value="C:cytosol"/>
    <property type="evidence" value="ECO:0007669"/>
    <property type="project" value="TreeGrafter"/>
</dbReference>
<evidence type="ECO:0000256" key="2">
    <source>
        <dbReference type="ARBA" id="ARBA00022679"/>
    </source>
</evidence>
<name>A0A4R2HTT4_9ACTN</name>
<proteinExistence type="inferred from homology"/>
<protein>
    <submittedName>
        <fullName evidence="6">Serine/threonine-protein kinase HipA</fullName>
    </submittedName>
</protein>
<dbReference type="AlphaFoldDB" id="A0A4R2HTT4"/>
<feature type="domain" description="HipA-like C-terminal" evidence="4">
    <location>
        <begin position="155"/>
        <end position="391"/>
    </location>
</feature>
<dbReference type="PANTHER" id="PTHR37419:SF1">
    <property type="entry name" value="SERINE_THREONINE-PROTEIN KINASE TOXIN HIPA"/>
    <property type="match status" value="1"/>
</dbReference>
<dbReference type="Pfam" id="PF13657">
    <property type="entry name" value="Couple_hipA"/>
    <property type="match status" value="1"/>
</dbReference>
<gene>
    <name evidence="6" type="ORF">EV652_102502</name>
</gene>
<sequence>MTATELSLLLGDEVAGTVARLSNGKLAFQYDAAYVAKGSAATPISVSMPTQVTSHTDSRINPWLWGLLPDNDAVLNRWSREFHVSAGSAFALLATPVGEDCPGAVRLIPAERLPAEDDSGLSDVEWLTEAQIAQRLRDLKRDHTTWLGADHAGRFSLAGAQAKTALLRDGDRWGDPQGPTATTHIVKPAIEGLDIHDLNEHLCLSAMRAAGLLAVRSRVERFEDQSAIVVARYDRLSRDGRQLRVHQEDLCQALGVHPVRKYQNEGGPGPRDIAALFQRVMPRSAAREATLSFLDGLVWNWIIAGTDAHAKNYSLLLLGGQVRLAPFYDVASALPYNSIPEQKLRLAMKFGSGYVVNPAGRPWARLATELQLPEAEIRDRAGRLVATAPDAFATAAADPAVRSLEVTLPDRLTDLIAQRATRCARSL</sequence>
<dbReference type="EMBL" id="SLWN01000002">
    <property type="protein sequence ID" value="TCO34436.1"/>
    <property type="molecule type" value="Genomic_DNA"/>
</dbReference>
<dbReference type="Pfam" id="PF07804">
    <property type="entry name" value="HipA_C"/>
    <property type="match status" value="1"/>
</dbReference>
<evidence type="ECO:0000256" key="3">
    <source>
        <dbReference type="ARBA" id="ARBA00022777"/>
    </source>
</evidence>
<organism evidence="6 7">
    <name type="scientific">Kribbella steppae</name>
    <dbReference type="NCBI Taxonomy" id="2512223"/>
    <lineage>
        <taxon>Bacteria</taxon>
        <taxon>Bacillati</taxon>
        <taxon>Actinomycetota</taxon>
        <taxon>Actinomycetes</taxon>
        <taxon>Propionibacteriales</taxon>
        <taxon>Kribbellaceae</taxon>
        <taxon>Kribbella</taxon>
    </lineage>
</organism>
<dbReference type="GO" id="GO:0004674">
    <property type="term" value="F:protein serine/threonine kinase activity"/>
    <property type="evidence" value="ECO:0007669"/>
    <property type="project" value="TreeGrafter"/>
</dbReference>
<dbReference type="PANTHER" id="PTHR37419">
    <property type="entry name" value="SERINE/THREONINE-PROTEIN KINASE TOXIN HIPA"/>
    <property type="match status" value="1"/>
</dbReference>
<evidence type="ECO:0000259" key="4">
    <source>
        <dbReference type="Pfam" id="PF07804"/>
    </source>
</evidence>